<keyword evidence="3" id="KW-1185">Reference proteome</keyword>
<accession>A0AAX6G8Z8</accession>
<proteinExistence type="predicted"/>
<evidence type="ECO:0000256" key="1">
    <source>
        <dbReference type="SAM" id="MobiDB-lite"/>
    </source>
</evidence>
<organism evidence="2 3">
    <name type="scientific">Iris pallida</name>
    <name type="common">Sweet iris</name>
    <dbReference type="NCBI Taxonomy" id="29817"/>
    <lineage>
        <taxon>Eukaryota</taxon>
        <taxon>Viridiplantae</taxon>
        <taxon>Streptophyta</taxon>
        <taxon>Embryophyta</taxon>
        <taxon>Tracheophyta</taxon>
        <taxon>Spermatophyta</taxon>
        <taxon>Magnoliopsida</taxon>
        <taxon>Liliopsida</taxon>
        <taxon>Asparagales</taxon>
        <taxon>Iridaceae</taxon>
        <taxon>Iridoideae</taxon>
        <taxon>Irideae</taxon>
        <taxon>Iris</taxon>
    </lineage>
</organism>
<reference evidence="2" key="1">
    <citation type="journal article" date="2023" name="GigaByte">
        <title>Genome assembly of the bearded iris, Iris pallida Lam.</title>
        <authorList>
            <person name="Bruccoleri R.E."/>
            <person name="Oakeley E.J."/>
            <person name="Faust A.M.E."/>
            <person name="Altorfer M."/>
            <person name="Dessus-Babus S."/>
            <person name="Burckhardt D."/>
            <person name="Oertli M."/>
            <person name="Naumann U."/>
            <person name="Petersen F."/>
            <person name="Wong J."/>
        </authorList>
    </citation>
    <scope>NUCLEOTIDE SEQUENCE</scope>
    <source>
        <strain evidence="2">GSM-AAB239-AS_SAM_17_03QT</strain>
    </source>
</reference>
<evidence type="ECO:0000313" key="3">
    <source>
        <dbReference type="Proteomes" id="UP001140949"/>
    </source>
</evidence>
<feature type="compositionally biased region" description="Pro residues" evidence="1">
    <location>
        <begin position="35"/>
        <end position="52"/>
    </location>
</feature>
<feature type="region of interest" description="Disordered" evidence="1">
    <location>
        <begin position="1"/>
        <end position="97"/>
    </location>
</feature>
<comment type="caution">
    <text evidence="2">The sequence shown here is derived from an EMBL/GenBank/DDBJ whole genome shotgun (WGS) entry which is preliminary data.</text>
</comment>
<protein>
    <submittedName>
        <fullName evidence="2">Sulfated surface glycoprotein 185-like</fullName>
    </submittedName>
</protein>
<name>A0AAX6G8Z8_IRIPA</name>
<evidence type="ECO:0000313" key="2">
    <source>
        <dbReference type="EMBL" id="KAJ6825092.1"/>
    </source>
</evidence>
<reference evidence="2" key="2">
    <citation type="submission" date="2023-04" db="EMBL/GenBank/DDBJ databases">
        <authorList>
            <person name="Bruccoleri R.E."/>
            <person name="Oakeley E.J."/>
            <person name="Faust A.-M."/>
            <person name="Dessus-Babus S."/>
            <person name="Altorfer M."/>
            <person name="Burckhardt D."/>
            <person name="Oertli M."/>
            <person name="Naumann U."/>
            <person name="Petersen F."/>
            <person name="Wong J."/>
        </authorList>
    </citation>
    <scope>NUCLEOTIDE SEQUENCE</scope>
    <source>
        <strain evidence="2">GSM-AAB239-AS_SAM_17_03QT</strain>
        <tissue evidence="2">Leaf</tissue>
    </source>
</reference>
<feature type="compositionally biased region" description="Pro residues" evidence="1">
    <location>
        <begin position="1"/>
        <end position="10"/>
    </location>
</feature>
<sequence>MNSGHPPPLAPATTPRPSISPPPPTFSSSISLPPSSSPLPPPPLPSRPPPSRPRAVMPQSCAPTRCPRHRSGSAQLALTAAAAAATSRPRARTVAALPRRRRAVAGDVVGMADPCRPGVPPGQAPWPLVLSPARIGGDPCVWHGFPS</sequence>
<feature type="compositionally biased region" description="Low complexity" evidence="1">
    <location>
        <begin position="74"/>
        <end position="97"/>
    </location>
</feature>
<dbReference type="Proteomes" id="UP001140949">
    <property type="component" value="Unassembled WGS sequence"/>
</dbReference>
<dbReference type="AlphaFoldDB" id="A0AAX6G8Z8"/>
<gene>
    <name evidence="2" type="ORF">M6B38_378505</name>
</gene>
<dbReference type="EMBL" id="JANAVB010021796">
    <property type="protein sequence ID" value="KAJ6825092.1"/>
    <property type="molecule type" value="Genomic_DNA"/>
</dbReference>